<accession>A0A5B9FZC0</accession>
<keyword evidence="4" id="KW-1185">Reference proteome</keyword>
<proteinExistence type="predicted"/>
<feature type="compositionally biased region" description="Low complexity" evidence="2">
    <location>
        <begin position="164"/>
        <end position="175"/>
    </location>
</feature>
<feature type="compositionally biased region" description="Basic and acidic residues" evidence="2">
    <location>
        <begin position="136"/>
        <end position="162"/>
    </location>
</feature>
<evidence type="ECO:0000313" key="3">
    <source>
        <dbReference type="EMBL" id="QEE50107.1"/>
    </source>
</evidence>
<dbReference type="Proteomes" id="UP000321222">
    <property type="component" value="Chromosome"/>
</dbReference>
<dbReference type="OrthoDB" id="1315743at2"/>
<evidence type="ECO:0000256" key="2">
    <source>
        <dbReference type="SAM" id="MobiDB-lite"/>
    </source>
</evidence>
<dbReference type="KEGG" id="fak:FUA48_11105"/>
<dbReference type="SUPFAM" id="SSF58104">
    <property type="entry name" value="Methyl-accepting chemotaxis protein (MCP) signaling domain"/>
    <property type="match status" value="2"/>
</dbReference>
<reference evidence="3 4" key="1">
    <citation type="submission" date="2019-08" db="EMBL/GenBank/DDBJ databases">
        <title>Flavobacterium alkalisoli sp. nov., isolated from rhizosphere soil of Suaeda salsa.</title>
        <authorList>
            <person name="Sun J.-Q."/>
            <person name="Xu L."/>
        </authorList>
    </citation>
    <scope>NUCLEOTIDE SEQUENCE [LARGE SCALE GENOMIC DNA]</scope>
    <source>
        <strain evidence="3 4">XS-5</strain>
    </source>
</reference>
<keyword evidence="1" id="KW-0175">Coiled coil</keyword>
<dbReference type="RefSeq" id="WP_147583595.1">
    <property type="nucleotide sequence ID" value="NZ_CP042831.1"/>
</dbReference>
<dbReference type="EMBL" id="CP042831">
    <property type="protein sequence ID" value="QEE50107.1"/>
    <property type="molecule type" value="Genomic_DNA"/>
</dbReference>
<feature type="compositionally biased region" description="Basic and acidic residues" evidence="2">
    <location>
        <begin position="69"/>
        <end position="89"/>
    </location>
</feature>
<feature type="region of interest" description="Disordered" evidence="2">
    <location>
        <begin position="68"/>
        <end position="113"/>
    </location>
</feature>
<dbReference type="AlphaFoldDB" id="A0A5B9FZC0"/>
<feature type="coiled-coil region" evidence="1">
    <location>
        <begin position="461"/>
        <end position="517"/>
    </location>
</feature>
<organism evidence="3 4">
    <name type="scientific">Flavobacterium alkalisoli</name>
    <dbReference type="NCBI Taxonomy" id="2602769"/>
    <lineage>
        <taxon>Bacteria</taxon>
        <taxon>Pseudomonadati</taxon>
        <taxon>Bacteroidota</taxon>
        <taxon>Flavobacteriia</taxon>
        <taxon>Flavobacteriales</taxon>
        <taxon>Flavobacteriaceae</taxon>
        <taxon>Flavobacterium</taxon>
    </lineage>
</organism>
<gene>
    <name evidence="3" type="ORF">FUA48_11105</name>
</gene>
<dbReference type="Gene3D" id="1.10.287.950">
    <property type="entry name" value="Methyl-accepting chemotaxis protein"/>
    <property type="match status" value="1"/>
</dbReference>
<name>A0A5B9FZC0_9FLAO</name>
<feature type="compositionally biased region" description="Polar residues" evidence="2">
    <location>
        <begin position="100"/>
        <end position="112"/>
    </location>
</feature>
<evidence type="ECO:0000313" key="4">
    <source>
        <dbReference type="Proteomes" id="UP000321222"/>
    </source>
</evidence>
<feature type="region of interest" description="Disordered" evidence="2">
    <location>
        <begin position="136"/>
        <end position="175"/>
    </location>
</feature>
<evidence type="ECO:0000256" key="1">
    <source>
        <dbReference type="SAM" id="Coils"/>
    </source>
</evidence>
<sequence>MAEKIVIAQLDIDVKSLVAGANEVREAIKKLKNKIDDLIASGQASSQQFKDMKKELTKLNEALGQQAKAIKDAAKQSEKLSEAQDDLAKSAKNAAGKQAGLTSSGQESSQQFKESKKELSKFVKALEDQVEATKKAIKQSDKLSEAQDDLAKSAKKAAKEQDSLSDSANDASSNLKKLSGAMTSVKTASDQSSGSLKEGGKSFSDYKKQAIDAFQSINVFNGGIKGLKQRAEEAGGMGPLLKNAFNGITEGIGGMTKASYTFIATPIGAIIKGVSIALEFLNKTFKDFKPVMDKVAQVTAAAGAVFDSIKNSLFDLINVFNGSKSIFSWFTDAGEGMASAAQEAYELKKAQLELAESMALQEIRNAEAQKSIEEYTQASEDQTKSEEERLEALKKANEIESKNLTERKKHSEDAYQQAVKAIKAGGNLTDEELENLATKGYEYTQYLQKTKNISQEEIDALKEAQLNRIALQTEEQQLTKKHFDNINSLSESFIQKREEEQKKREQIQQQAMDKALERQQQLLDLFEAENSDKAKTLQQQLDYEQEYAKKSIALLDEELKQKKISQLEYKTAVINIQKELGEKILTATQGYVNAELELWKQEHQSKIDGAQVLTDALITEEAERLQQLRQKEIDALFAGSGLDAERIENKRKNSEQLSQQETEYYTELLRIRQEYDETIKANEDALVQSKKDQEQNKVQDEVQAIQEKAAAAQLGYEVDKANAQTQYEQELIDEDARYAAKVAKLDERKAQGLINEQQYNDLLKAETQEHEDNISNIKQAAMDRKLSMASSTFGNMSTILGKESKAGKAMAVAQATIDTYQSAVSAFKSLSGIPIVGPALGAAAAGAAVAMGLGNIKKITSTKTPKAEKGALFSIGGQRHSAGGTLFTGEDGTRFEAEKGELIGVMNRNAARHFMAFNNTFPAGGSSSSGNYFESGGIVSREIAPSQINMQELANITVQAVKSIPPPVVAVEDILTQGNSYVKVRDNANF</sequence>
<protein>
    <submittedName>
        <fullName evidence="3">Uncharacterized protein</fullName>
    </submittedName>
</protein>
<feature type="coiled-coil region" evidence="1">
    <location>
        <begin position="349"/>
        <end position="407"/>
    </location>
</feature>